<dbReference type="GO" id="GO:0009244">
    <property type="term" value="P:lipopolysaccharide core region biosynthetic process"/>
    <property type="evidence" value="ECO:0007669"/>
    <property type="project" value="TreeGrafter"/>
</dbReference>
<protein>
    <submittedName>
        <fullName evidence="3">Uncharacterized protein</fullName>
    </submittedName>
</protein>
<keyword evidence="1" id="KW-0328">Glycosyltransferase</keyword>
<evidence type="ECO:0000313" key="3">
    <source>
        <dbReference type="EMBL" id="SPD72236.1"/>
    </source>
</evidence>
<dbReference type="GO" id="GO:0005829">
    <property type="term" value="C:cytosol"/>
    <property type="evidence" value="ECO:0007669"/>
    <property type="project" value="TreeGrafter"/>
</dbReference>
<dbReference type="EMBL" id="OJIN01000031">
    <property type="protein sequence ID" value="SPD72236.1"/>
    <property type="molecule type" value="Genomic_DNA"/>
</dbReference>
<gene>
    <name evidence="3" type="ORF">PITCH_A1260059</name>
</gene>
<proteinExistence type="predicted"/>
<accession>A0A445MS07</accession>
<organism evidence="3">
    <name type="scientific">uncultured Desulfobacterium sp</name>
    <dbReference type="NCBI Taxonomy" id="201089"/>
    <lineage>
        <taxon>Bacteria</taxon>
        <taxon>Pseudomonadati</taxon>
        <taxon>Thermodesulfobacteriota</taxon>
        <taxon>Desulfobacteria</taxon>
        <taxon>Desulfobacterales</taxon>
        <taxon>Desulfobacteriaceae</taxon>
        <taxon>Desulfobacterium</taxon>
        <taxon>environmental samples</taxon>
    </lineage>
</organism>
<dbReference type="PANTHER" id="PTHR30160">
    <property type="entry name" value="TETRAACYLDISACCHARIDE 4'-KINASE-RELATED"/>
    <property type="match status" value="1"/>
</dbReference>
<dbReference type="InterPro" id="IPR002201">
    <property type="entry name" value="Glyco_trans_9"/>
</dbReference>
<dbReference type="Gene3D" id="3.40.50.2000">
    <property type="entry name" value="Glycogen Phosphorylase B"/>
    <property type="match status" value="2"/>
</dbReference>
<name>A0A445MS07_9BACT</name>
<evidence type="ECO:0000256" key="1">
    <source>
        <dbReference type="ARBA" id="ARBA00022676"/>
    </source>
</evidence>
<dbReference type="InterPro" id="IPR051199">
    <property type="entry name" value="LPS_LOS_Heptosyltrfase"/>
</dbReference>
<dbReference type="AlphaFoldDB" id="A0A445MS07"/>
<evidence type="ECO:0000256" key="2">
    <source>
        <dbReference type="ARBA" id="ARBA00022679"/>
    </source>
</evidence>
<dbReference type="Pfam" id="PF01075">
    <property type="entry name" value="Glyco_transf_9"/>
    <property type="match status" value="1"/>
</dbReference>
<dbReference type="GO" id="GO:0008713">
    <property type="term" value="F:ADP-heptose-lipopolysaccharide heptosyltransferase activity"/>
    <property type="evidence" value="ECO:0007669"/>
    <property type="project" value="TreeGrafter"/>
</dbReference>
<keyword evidence="2" id="KW-0808">Transferase</keyword>
<sequence>MRPEFYQNKWEGLRQSPTTQDLKPLARQIALSFLDYYFYNDKYEGEYIRLLCEMATAFEDEDLNLIGSAALFGIVIEGLCDDFEELQAETYNRVMCQVVSYCRRMPAGRWLNRRLKDFGIDSYDTMFNRIEKIRSTSDQCRKDIRGPRKILVLSRVTIGADVAITSVMIQRLAHTFPEAEILVIGGSKLLQIFGGNPRIKIDVFDYSRRGGLFERFTAWDAVLETVSREVTFDIAQDVILVDPDSRLSQLGVLPVIGDENHLFFNSRGKDSYPKKMSISELTNHWLDMVFGESRFCYPMVWLQKKDLDRAALFTDGLRAAGCNRIIVINFGVGGNSRKRLGEDFERLLISKLLEEPNTVIILDKGFGEEELKRTARLMGSFDSYQRMDTSFDGETAGLFAGGIISIECDMGEIAALISNSDEFIGYDSACQHIAAAVGVPAYTIFAGSNNTRFVRRWQACGPAKSEIIHVDTLTHPPMFDYEDIVARIIDARRG</sequence>
<dbReference type="SUPFAM" id="SSF53756">
    <property type="entry name" value="UDP-Glycosyltransferase/glycogen phosphorylase"/>
    <property type="match status" value="1"/>
</dbReference>
<reference evidence="3" key="1">
    <citation type="submission" date="2018-01" db="EMBL/GenBank/DDBJ databases">
        <authorList>
            <person name="Regsiter A."/>
            <person name="William W."/>
        </authorList>
    </citation>
    <scope>NUCLEOTIDE SEQUENCE</scope>
    <source>
        <strain evidence="3">TRIP AH-1</strain>
    </source>
</reference>